<dbReference type="InterPro" id="IPR016187">
    <property type="entry name" value="CTDL_fold"/>
</dbReference>
<protein>
    <submittedName>
        <fullName evidence="4">C-type lectin domain family 4 member G-like</fullName>
    </submittedName>
</protein>
<keyword evidence="2" id="KW-0472">Membrane</keyword>
<name>A0A4W3GY26_CALMI</name>
<keyword evidence="1" id="KW-0175">Coiled coil</keyword>
<sequence>MKNSRKDNGKLAQAVPVIILICLLLIILAVAISFIIIYVCMENKLKDIEIENRSLKIRFQNLMTNHSELMTYNNELNTSHSKLMTDFNKLNTNQTKLMTNYNELNTNYNELMTSHSKLMTTYNKLNTKYSKLMTNYNELNTNYSKFMINYNEVSTNYTALDDKVKKFAKDVRDGIISLHPSGWNCTSFRKSVYHFPTDSSNWADANITCASMSCCSLVIVDDSAEQEFIKNYDKEKRWIGLQKDGAGNDFQWVDGTSLATAFWASDEPNNENTEFCVTKGAEFDQDKWNNDMCNAFHRRICEFKPECYVRKKLETDD</sequence>
<reference evidence="5" key="2">
    <citation type="journal article" date="2007" name="PLoS Biol.">
        <title>Survey sequencing and comparative analysis of the elephant shark (Callorhinchus milii) genome.</title>
        <authorList>
            <person name="Venkatesh B."/>
            <person name="Kirkness E.F."/>
            <person name="Loh Y.H."/>
            <person name="Halpern A.L."/>
            <person name="Lee A.P."/>
            <person name="Johnson J."/>
            <person name="Dandona N."/>
            <person name="Viswanathan L.D."/>
            <person name="Tay A."/>
            <person name="Venter J.C."/>
            <person name="Strausberg R.L."/>
            <person name="Brenner S."/>
        </authorList>
    </citation>
    <scope>NUCLEOTIDE SEQUENCE [LARGE SCALE GENOMIC DNA]</scope>
</reference>
<evidence type="ECO:0000313" key="4">
    <source>
        <dbReference type="Ensembl" id="ENSCMIP00000009258.1"/>
    </source>
</evidence>
<dbReference type="SMART" id="SM00034">
    <property type="entry name" value="CLECT"/>
    <property type="match status" value="1"/>
</dbReference>
<accession>A0A4W3GY26</accession>
<dbReference type="InterPro" id="IPR050111">
    <property type="entry name" value="C-type_lectin/snaclec_domain"/>
</dbReference>
<dbReference type="STRING" id="7868.ENSCMIP00000009258"/>
<dbReference type="Gene3D" id="3.10.100.10">
    <property type="entry name" value="Mannose-Binding Protein A, subunit A"/>
    <property type="match status" value="1"/>
</dbReference>
<reference evidence="5" key="1">
    <citation type="journal article" date="2006" name="Science">
        <title>Ancient noncoding elements conserved in the human genome.</title>
        <authorList>
            <person name="Venkatesh B."/>
            <person name="Kirkness E.F."/>
            <person name="Loh Y.H."/>
            <person name="Halpern A.L."/>
            <person name="Lee A.P."/>
            <person name="Johnson J."/>
            <person name="Dandona N."/>
            <person name="Viswanathan L.D."/>
            <person name="Tay A."/>
            <person name="Venter J.C."/>
            <person name="Strausberg R.L."/>
            <person name="Brenner S."/>
        </authorList>
    </citation>
    <scope>NUCLEOTIDE SEQUENCE [LARGE SCALE GENOMIC DNA]</scope>
</reference>
<evidence type="ECO:0000256" key="2">
    <source>
        <dbReference type="SAM" id="Phobius"/>
    </source>
</evidence>
<feature type="transmembrane region" description="Helical" evidence="2">
    <location>
        <begin position="12"/>
        <end position="39"/>
    </location>
</feature>
<reference evidence="4" key="4">
    <citation type="submission" date="2025-08" db="UniProtKB">
        <authorList>
            <consortium name="Ensembl"/>
        </authorList>
    </citation>
    <scope>IDENTIFICATION</scope>
</reference>
<keyword evidence="5" id="KW-1185">Reference proteome</keyword>
<evidence type="ECO:0000259" key="3">
    <source>
        <dbReference type="PROSITE" id="PS50041"/>
    </source>
</evidence>
<gene>
    <name evidence="4" type="primary">LOC103183131</name>
</gene>
<feature type="domain" description="C-type lectin" evidence="3">
    <location>
        <begin position="188"/>
        <end position="302"/>
    </location>
</feature>
<dbReference type="InParanoid" id="A0A4W3GY26"/>
<dbReference type="Gene3D" id="6.10.250.370">
    <property type="match status" value="1"/>
</dbReference>
<dbReference type="Ensembl" id="ENSCMIT00000009514.1">
    <property type="protein sequence ID" value="ENSCMIP00000009258.1"/>
    <property type="gene ID" value="ENSCMIG00000004918.1"/>
</dbReference>
<dbReference type="InterPro" id="IPR001304">
    <property type="entry name" value="C-type_lectin-like"/>
</dbReference>
<feature type="coiled-coil region" evidence="1">
    <location>
        <begin position="38"/>
        <end position="65"/>
    </location>
</feature>
<dbReference type="SUPFAM" id="SSF56436">
    <property type="entry name" value="C-type lectin-like"/>
    <property type="match status" value="1"/>
</dbReference>
<keyword evidence="2" id="KW-1133">Transmembrane helix</keyword>
<evidence type="ECO:0000256" key="1">
    <source>
        <dbReference type="SAM" id="Coils"/>
    </source>
</evidence>
<dbReference type="AlphaFoldDB" id="A0A4W3GY26"/>
<reference evidence="4" key="5">
    <citation type="submission" date="2025-09" db="UniProtKB">
        <authorList>
            <consortium name="Ensembl"/>
        </authorList>
    </citation>
    <scope>IDENTIFICATION</scope>
</reference>
<dbReference type="Proteomes" id="UP000314986">
    <property type="component" value="Unassembled WGS sequence"/>
</dbReference>
<keyword evidence="2" id="KW-0812">Transmembrane</keyword>
<dbReference type="InterPro" id="IPR016186">
    <property type="entry name" value="C-type_lectin-like/link_sf"/>
</dbReference>
<reference evidence="5" key="3">
    <citation type="journal article" date="2014" name="Nature">
        <title>Elephant shark genome provides unique insights into gnathostome evolution.</title>
        <authorList>
            <consortium name="International Elephant Shark Genome Sequencing Consortium"/>
            <person name="Venkatesh B."/>
            <person name="Lee A.P."/>
            <person name="Ravi V."/>
            <person name="Maurya A.K."/>
            <person name="Lian M.M."/>
            <person name="Swann J.B."/>
            <person name="Ohta Y."/>
            <person name="Flajnik M.F."/>
            <person name="Sutoh Y."/>
            <person name="Kasahara M."/>
            <person name="Hoon S."/>
            <person name="Gangu V."/>
            <person name="Roy S.W."/>
            <person name="Irimia M."/>
            <person name="Korzh V."/>
            <person name="Kondrychyn I."/>
            <person name="Lim Z.W."/>
            <person name="Tay B.H."/>
            <person name="Tohari S."/>
            <person name="Kong K.W."/>
            <person name="Ho S."/>
            <person name="Lorente-Galdos B."/>
            <person name="Quilez J."/>
            <person name="Marques-Bonet T."/>
            <person name="Raney B.J."/>
            <person name="Ingham P.W."/>
            <person name="Tay A."/>
            <person name="Hillier L.W."/>
            <person name="Minx P."/>
            <person name="Boehm T."/>
            <person name="Wilson R.K."/>
            <person name="Brenner S."/>
            <person name="Warren W.C."/>
        </authorList>
    </citation>
    <scope>NUCLEOTIDE SEQUENCE [LARGE SCALE GENOMIC DNA]</scope>
</reference>
<proteinExistence type="predicted"/>
<dbReference type="PANTHER" id="PTHR22803">
    <property type="entry name" value="MANNOSE, PHOSPHOLIPASE, LECTIN RECEPTOR RELATED"/>
    <property type="match status" value="1"/>
</dbReference>
<dbReference type="Pfam" id="PF00059">
    <property type="entry name" value="Lectin_C"/>
    <property type="match status" value="1"/>
</dbReference>
<dbReference type="PROSITE" id="PS50041">
    <property type="entry name" value="C_TYPE_LECTIN_2"/>
    <property type="match status" value="1"/>
</dbReference>
<organism evidence="4 5">
    <name type="scientific">Callorhinchus milii</name>
    <name type="common">Ghost shark</name>
    <dbReference type="NCBI Taxonomy" id="7868"/>
    <lineage>
        <taxon>Eukaryota</taxon>
        <taxon>Metazoa</taxon>
        <taxon>Chordata</taxon>
        <taxon>Craniata</taxon>
        <taxon>Vertebrata</taxon>
        <taxon>Chondrichthyes</taxon>
        <taxon>Holocephali</taxon>
        <taxon>Chimaeriformes</taxon>
        <taxon>Callorhinchidae</taxon>
        <taxon>Callorhinchus</taxon>
    </lineage>
</organism>
<evidence type="ECO:0000313" key="5">
    <source>
        <dbReference type="Proteomes" id="UP000314986"/>
    </source>
</evidence>